<protein>
    <submittedName>
        <fullName evidence="1">Uncharacterized protein</fullName>
    </submittedName>
</protein>
<dbReference type="Proteomes" id="UP000198211">
    <property type="component" value="Unassembled WGS sequence"/>
</dbReference>
<organism evidence="1 2">
    <name type="scientific">Phytophthora megakarya</name>
    <dbReference type="NCBI Taxonomy" id="4795"/>
    <lineage>
        <taxon>Eukaryota</taxon>
        <taxon>Sar</taxon>
        <taxon>Stramenopiles</taxon>
        <taxon>Oomycota</taxon>
        <taxon>Peronosporomycetes</taxon>
        <taxon>Peronosporales</taxon>
        <taxon>Peronosporaceae</taxon>
        <taxon>Phytophthora</taxon>
    </lineage>
</organism>
<dbReference type="AlphaFoldDB" id="A0A225WET1"/>
<gene>
    <name evidence="1" type="ORF">PHMEG_00010799</name>
</gene>
<reference evidence="2" key="1">
    <citation type="submission" date="2017-03" db="EMBL/GenBank/DDBJ databases">
        <title>Phytopthora megakarya and P. palmivora, two closely related causual agents of cacao black pod achieved similar genome size and gene model numbers by different mechanisms.</title>
        <authorList>
            <person name="Ali S."/>
            <person name="Shao J."/>
            <person name="Larry D.J."/>
            <person name="Kronmiller B."/>
            <person name="Shen D."/>
            <person name="Strem M.D."/>
            <person name="Melnick R.L."/>
            <person name="Guiltinan M.J."/>
            <person name="Tyler B.M."/>
            <person name="Meinhardt L.W."/>
            <person name="Bailey B.A."/>
        </authorList>
    </citation>
    <scope>NUCLEOTIDE SEQUENCE [LARGE SCALE GENOMIC DNA]</scope>
    <source>
        <strain evidence="2">zdho120</strain>
    </source>
</reference>
<name>A0A225WET1_9STRA</name>
<sequence length="86" mass="9486">MEATFGLRILGRHDELYGSQGISLGVCIGKFRVATHAIRPKNAPMICQRIIDNALWGFVQPKGGWTHYAGLMDATEETQAGRKRAT</sequence>
<evidence type="ECO:0000313" key="1">
    <source>
        <dbReference type="EMBL" id="OWZ15537.1"/>
    </source>
</evidence>
<accession>A0A225WET1</accession>
<comment type="caution">
    <text evidence="1">The sequence shown here is derived from an EMBL/GenBank/DDBJ whole genome shotgun (WGS) entry which is preliminary data.</text>
</comment>
<keyword evidence="2" id="KW-1185">Reference proteome</keyword>
<dbReference type="EMBL" id="NBNE01001105">
    <property type="protein sequence ID" value="OWZ15537.1"/>
    <property type="molecule type" value="Genomic_DNA"/>
</dbReference>
<proteinExistence type="predicted"/>
<dbReference type="OrthoDB" id="100410at2759"/>
<evidence type="ECO:0000313" key="2">
    <source>
        <dbReference type="Proteomes" id="UP000198211"/>
    </source>
</evidence>